<evidence type="ECO:0000313" key="2">
    <source>
        <dbReference type="EMBL" id="CAG8580747.1"/>
    </source>
</evidence>
<keyword evidence="3" id="KW-1185">Reference proteome</keyword>
<accession>A0A9N9G2T5</accession>
<name>A0A9N9G2T5_9GLOM</name>
<feature type="compositionally biased region" description="Acidic residues" evidence="1">
    <location>
        <begin position="7"/>
        <end position="22"/>
    </location>
</feature>
<sequence>MEGLIRDEEDIGDDEDMGDEFSGDSRLDDRPEIGVPNVFVIQAKFLGATSTL</sequence>
<evidence type="ECO:0000256" key="1">
    <source>
        <dbReference type="SAM" id="MobiDB-lite"/>
    </source>
</evidence>
<proteinExistence type="predicted"/>
<evidence type="ECO:0000313" key="3">
    <source>
        <dbReference type="Proteomes" id="UP000789739"/>
    </source>
</evidence>
<protein>
    <submittedName>
        <fullName evidence="2">5482_t:CDS:1</fullName>
    </submittedName>
</protein>
<organism evidence="2 3">
    <name type="scientific">Paraglomus brasilianum</name>
    <dbReference type="NCBI Taxonomy" id="144538"/>
    <lineage>
        <taxon>Eukaryota</taxon>
        <taxon>Fungi</taxon>
        <taxon>Fungi incertae sedis</taxon>
        <taxon>Mucoromycota</taxon>
        <taxon>Glomeromycotina</taxon>
        <taxon>Glomeromycetes</taxon>
        <taxon>Paraglomerales</taxon>
        <taxon>Paraglomeraceae</taxon>
        <taxon>Paraglomus</taxon>
    </lineage>
</organism>
<dbReference type="EMBL" id="CAJVPI010000896">
    <property type="protein sequence ID" value="CAG8580747.1"/>
    <property type="molecule type" value="Genomic_DNA"/>
</dbReference>
<dbReference type="Proteomes" id="UP000789739">
    <property type="component" value="Unassembled WGS sequence"/>
</dbReference>
<reference evidence="2" key="1">
    <citation type="submission" date="2021-06" db="EMBL/GenBank/DDBJ databases">
        <authorList>
            <person name="Kallberg Y."/>
            <person name="Tangrot J."/>
            <person name="Rosling A."/>
        </authorList>
    </citation>
    <scope>NUCLEOTIDE SEQUENCE</scope>
    <source>
        <strain evidence="2">BR232B</strain>
    </source>
</reference>
<dbReference type="OrthoDB" id="2377949at2759"/>
<dbReference type="AlphaFoldDB" id="A0A9N9G2T5"/>
<gene>
    <name evidence="2" type="ORF">PBRASI_LOCUS6605</name>
</gene>
<feature type="region of interest" description="Disordered" evidence="1">
    <location>
        <begin position="1"/>
        <end position="31"/>
    </location>
</feature>
<comment type="caution">
    <text evidence="2">The sequence shown here is derived from an EMBL/GenBank/DDBJ whole genome shotgun (WGS) entry which is preliminary data.</text>
</comment>